<accession>A0A7W3Y1F8</accession>
<feature type="region of interest" description="Disordered" evidence="1">
    <location>
        <begin position="119"/>
        <end position="157"/>
    </location>
</feature>
<dbReference type="EMBL" id="VKHT01000216">
    <property type="protein sequence ID" value="MBB0244331.1"/>
    <property type="molecule type" value="Genomic_DNA"/>
</dbReference>
<evidence type="ECO:0000256" key="1">
    <source>
        <dbReference type="SAM" id="MobiDB-lite"/>
    </source>
</evidence>
<proteinExistence type="predicted"/>
<name>A0A7W3Y1F8_9ACTN</name>
<comment type="caution">
    <text evidence="2">The sequence shown here is derived from an EMBL/GenBank/DDBJ whole genome shotgun (WGS) entry which is preliminary data.</text>
</comment>
<feature type="compositionally biased region" description="Low complexity" evidence="1">
    <location>
        <begin position="143"/>
        <end position="157"/>
    </location>
</feature>
<dbReference type="AlphaFoldDB" id="A0A7W3Y1F8"/>
<dbReference type="Proteomes" id="UP000538929">
    <property type="component" value="Unassembled WGS sequence"/>
</dbReference>
<organism evidence="2 3">
    <name type="scientific">Streptomyces alkaliphilus</name>
    <dbReference type="NCBI Taxonomy" id="1472722"/>
    <lineage>
        <taxon>Bacteria</taxon>
        <taxon>Bacillati</taxon>
        <taxon>Actinomycetota</taxon>
        <taxon>Actinomycetes</taxon>
        <taxon>Kitasatosporales</taxon>
        <taxon>Streptomycetaceae</taxon>
        <taxon>Streptomyces</taxon>
    </lineage>
</organism>
<reference evidence="3" key="1">
    <citation type="submission" date="2019-10" db="EMBL/GenBank/DDBJ databases">
        <title>Streptomyces sp. nov., a novel actinobacterium isolated from alkaline environment.</title>
        <authorList>
            <person name="Golinska P."/>
        </authorList>
    </citation>
    <scope>NUCLEOTIDE SEQUENCE [LARGE SCALE GENOMIC DNA]</scope>
    <source>
        <strain evidence="3">DSM 42118</strain>
    </source>
</reference>
<evidence type="ECO:0000313" key="3">
    <source>
        <dbReference type="Proteomes" id="UP000538929"/>
    </source>
</evidence>
<gene>
    <name evidence="2" type="ORF">FNQ90_09485</name>
</gene>
<evidence type="ECO:0000313" key="2">
    <source>
        <dbReference type="EMBL" id="MBB0244331.1"/>
    </source>
</evidence>
<dbReference type="RefSeq" id="WP_182605968.1">
    <property type="nucleotide sequence ID" value="NZ_VKHT01000216.1"/>
</dbReference>
<feature type="region of interest" description="Disordered" evidence="1">
    <location>
        <begin position="56"/>
        <end position="81"/>
    </location>
</feature>
<protein>
    <submittedName>
        <fullName evidence="2">Hemerythrin domain-containing protein</fullName>
    </submittedName>
</protein>
<sequence length="157" mass="16779">MCGCRACRAPAVIEEPTRERDTLLTLVVRLREAHRDGEVTRMAELARRIAAVLEPHAPVGEGGTFRSSAGEAPGRHPTPEAGHCRVEAVLSEADGPFLRDPTWPGRLIETLDLLGEYIKGDRDGVPPAVPTPPEPGYREDTEAVGAGVGTRAGTPSR</sequence>
<keyword evidence="3" id="KW-1185">Reference proteome</keyword>